<feature type="transmembrane region" description="Helical" evidence="2">
    <location>
        <begin position="39"/>
        <end position="59"/>
    </location>
</feature>
<reference evidence="3 4" key="1">
    <citation type="submission" date="2019-02" db="EMBL/GenBank/DDBJ databases">
        <authorList>
            <person name="Sun L."/>
            <person name="Pan D."/>
            <person name="Wu X."/>
        </authorList>
    </citation>
    <scope>NUCLEOTIDE SEQUENCE [LARGE SCALE GENOMIC DNA]</scope>
    <source>
        <strain evidence="3 4">JW-1</strain>
    </source>
</reference>
<dbReference type="Proteomes" id="UP000289260">
    <property type="component" value="Chromosome"/>
</dbReference>
<accession>A0A4P6KGV1</accession>
<proteinExistence type="predicted"/>
<dbReference type="KEGG" id="ltr:EVS81_07745"/>
<dbReference type="AlphaFoldDB" id="A0A4P6KGV1"/>
<evidence type="ECO:0000313" key="4">
    <source>
        <dbReference type="Proteomes" id="UP000289260"/>
    </source>
</evidence>
<protein>
    <submittedName>
        <fullName evidence="3">Uncharacterized protein</fullName>
    </submittedName>
</protein>
<sequence>MTRRSERRRAAARVVVEPAEPTARAEPPGSRRPGRGRRWVTAAVLVLLLILVGGVAYAATLGPEQFAKLQAETADGAQTVAVGDTATVVPEPGWVVQPLVRDLIEWPPLPPLKDWSVLLGEQSGVLLLSPDQRLRVEVDVLPGSSDRAGLAWLREEGRGMGASGATDEDPGAPEVRDEMLASGLGVRHVDGPERIAAVVDTGFGIVTVRADTGREPIDPYRPAISALLESLSAR</sequence>
<keyword evidence="2" id="KW-0812">Transmembrane</keyword>
<feature type="region of interest" description="Disordered" evidence="1">
    <location>
        <begin position="1"/>
        <end position="35"/>
    </location>
</feature>
<keyword evidence="2" id="KW-0472">Membrane</keyword>
<name>A0A4P6KGV1_9MICO</name>
<feature type="compositionally biased region" description="Low complexity" evidence="1">
    <location>
        <begin position="12"/>
        <end position="28"/>
    </location>
</feature>
<organism evidence="3 4">
    <name type="scientific">Leucobacter triazinivorans</name>
    <dbReference type="NCBI Taxonomy" id="1784719"/>
    <lineage>
        <taxon>Bacteria</taxon>
        <taxon>Bacillati</taxon>
        <taxon>Actinomycetota</taxon>
        <taxon>Actinomycetes</taxon>
        <taxon>Micrococcales</taxon>
        <taxon>Microbacteriaceae</taxon>
        <taxon>Leucobacter</taxon>
    </lineage>
</organism>
<dbReference type="OrthoDB" id="4990418at2"/>
<dbReference type="EMBL" id="CP035806">
    <property type="protein sequence ID" value="QBE48734.1"/>
    <property type="molecule type" value="Genomic_DNA"/>
</dbReference>
<evidence type="ECO:0000313" key="3">
    <source>
        <dbReference type="EMBL" id="QBE48734.1"/>
    </source>
</evidence>
<dbReference type="RefSeq" id="WP_130109869.1">
    <property type="nucleotide sequence ID" value="NZ_CP035806.1"/>
</dbReference>
<evidence type="ECO:0000256" key="1">
    <source>
        <dbReference type="SAM" id="MobiDB-lite"/>
    </source>
</evidence>
<feature type="compositionally biased region" description="Basic residues" evidence="1">
    <location>
        <begin position="1"/>
        <end position="11"/>
    </location>
</feature>
<gene>
    <name evidence="3" type="ORF">EVS81_07745</name>
</gene>
<evidence type="ECO:0000256" key="2">
    <source>
        <dbReference type="SAM" id="Phobius"/>
    </source>
</evidence>
<keyword evidence="4" id="KW-1185">Reference proteome</keyword>
<keyword evidence="2" id="KW-1133">Transmembrane helix</keyword>